<dbReference type="Pfam" id="PF13469">
    <property type="entry name" value="Sulfotransfer_3"/>
    <property type="match status" value="1"/>
</dbReference>
<dbReference type="Proteomes" id="UP000000393">
    <property type="component" value="Chromosome"/>
</dbReference>
<dbReference type="SUPFAM" id="SSF52540">
    <property type="entry name" value="P-loop containing nucleoside triphosphate hydrolases"/>
    <property type="match status" value="1"/>
</dbReference>
<dbReference type="RefSeq" id="WP_013221271.1">
    <property type="nucleotide sequence ID" value="NC_014315.1"/>
</dbReference>
<dbReference type="GO" id="GO:0008476">
    <property type="term" value="F:protein-tyrosine sulfotransferase activity"/>
    <property type="evidence" value="ECO:0007669"/>
    <property type="project" value="InterPro"/>
</dbReference>
<evidence type="ECO:0000256" key="1">
    <source>
        <dbReference type="ARBA" id="ARBA00022679"/>
    </source>
</evidence>
<protein>
    <recommendedName>
        <fullName evidence="4">Sulfotransferase</fullName>
    </recommendedName>
</protein>
<keyword evidence="3" id="KW-1185">Reference proteome</keyword>
<evidence type="ECO:0000313" key="3">
    <source>
        <dbReference type="Proteomes" id="UP000000393"/>
    </source>
</evidence>
<dbReference type="HOGENOM" id="CLU_066717_0_0_6"/>
<gene>
    <name evidence="2" type="ordered locus">Nwat_2376</name>
</gene>
<dbReference type="OrthoDB" id="255821at2"/>
<evidence type="ECO:0000313" key="2">
    <source>
        <dbReference type="EMBL" id="ADJ29200.1"/>
    </source>
</evidence>
<dbReference type="KEGG" id="nwa:Nwat_2376"/>
<sequence length="272" mass="31069">MTTVDVAAIQKLTRYYPESLFDQVERYALFVGHGHSGHSLVGALLDAHPEIVIANELNIAQLVERCELPLHQLQALILHYASKNSRPEGWLNTGYRYCVPHAWQGQYTRIRVLGDKKGGGTSRALSQNPALLDQLYERFAEKLHIMSVIRNPFDNLSAMAYRQQRMIDDHLINRYFINASSILKVQANLPEEQFLLLRHEDFVRDPKPHLERLFAFLGCPVSSSLLENCIRIVSPAPHARRYKTVWPAKAKQEVLARMATAEFSGLFRGYAF</sequence>
<proteinExistence type="predicted"/>
<dbReference type="InterPro" id="IPR026634">
    <property type="entry name" value="TPST-like"/>
</dbReference>
<name>D8K957_NITWC</name>
<organism evidence="2 3">
    <name type="scientific">Nitrosococcus watsoni (strain C-113)</name>
    <dbReference type="NCBI Taxonomy" id="105559"/>
    <lineage>
        <taxon>Bacteria</taxon>
        <taxon>Pseudomonadati</taxon>
        <taxon>Pseudomonadota</taxon>
        <taxon>Gammaproteobacteria</taxon>
        <taxon>Chromatiales</taxon>
        <taxon>Chromatiaceae</taxon>
        <taxon>Nitrosococcus</taxon>
    </lineage>
</organism>
<dbReference type="eggNOG" id="ENOG502ZBRE">
    <property type="taxonomic scope" value="Bacteria"/>
</dbReference>
<dbReference type="InterPro" id="IPR027417">
    <property type="entry name" value="P-loop_NTPase"/>
</dbReference>
<dbReference type="PANTHER" id="PTHR12788:SF8">
    <property type="entry name" value="PROTEIN-TYROSINE SULFOTRANSFERASE"/>
    <property type="match status" value="1"/>
</dbReference>
<keyword evidence="1" id="KW-0808">Transferase</keyword>
<accession>D8K957</accession>
<reference evidence="2 3" key="1">
    <citation type="submission" date="2010-06" db="EMBL/GenBank/DDBJ databases">
        <title>Complete sequence of chromosome of Nitrosococcus watsoni C-113.</title>
        <authorList>
            <consortium name="US DOE Joint Genome Institute"/>
            <person name="Lucas S."/>
            <person name="Copeland A."/>
            <person name="Lapidus A."/>
            <person name="Cheng J.-F."/>
            <person name="Bruce D."/>
            <person name="Goodwin L."/>
            <person name="Pitluck S."/>
            <person name="Malfatti S.A."/>
            <person name="Chain P.S.G."/>
            <person name="Land M."/>
            <person name="Hauser L."/>
            <person name="Kyrpides N."/>
            <person name="Ivanova N."/>
            <person name="Cambell M.A."/>
            <person name="Heidelberg J.F."/>
            <person name="Klotz M.G."/>
            <person name="Woyke T."/>
        </authorList>
    </citation>
    <scope>NUCLEOTIDE SEQUENCE [LARGE SCALE GENOMIC DNA]</scope>
    <source>
        <strain evidence="2 3">C-113</strain>
    </source>
</reference>
<dbReference type="PANTHER" id="PTHR12788">
    <property type="entry name" value="PROTEIN-TYROSINE SULFOTRANSFERASE 2"/>
    <property type="match status" value="1"/>
</dbReference>
<dbReference type="Gene3D" id="3.40.50.300">
    <property type="entry name" value="P-loop containing nucleotide triphosphate hydrolases"/>
    <property type="match status" value="1"/>
</dbReference>
<dbReference type="EMBL" id="CP002086">
    <property type="protein sequence ID" value="ADJ29200.1"/>
    <property type="molecule type" value="Genomic_DNA"/>
</dbReference>
<dbReference type="AlphaFoldDB" id="D8K957"/>
<evidence type="ECO:0008006" key="4">
    <source>
        <dbReference type="Google" id="ProtNLM"/>
    </source>
</evidence>